<evidence type="ECO:0000313" key="10">
    <source>
        <dbReference type="Ensembl" id="ENSSVLP00005006252.1"/>
    </source>
</evidence>
<dbReference type="GO" id="GO:1901647">
    <property type="term" value="P:positive regulation of synoviocyte proliferation"/>
    <property type="evidence" value="ECO:0007669"/>
    <property type="project" value="Ensembl"/>
</dbReference>
<evidence type="ECO:0000256" key="7">
    <source>
        <dbReference type="ARBA" id="ARBA00073544"/>
    </source>
</evidence>
<keyword evidence="3" id="KW-0539">Nucleus</keyword>
<organism evidence="10 11">
    <name type="scientific">Sciurus vulgaris</name>
    <name type="common">Eurasian red squirrel</name>
    <dbReference type="NCBI Taxonomy" id="55149"/>
    <lineage>
        <taxon>Eukaryota</taxon>
        <taxon>Metazoa</taxon>
        <taxon>Chordata</taxon>
        <taxon>Craniata</taxon>
        <taxon>Vertebrata</taxon>
        <taxon>Euteleostomi</taxon>
        <taxon>Mammalia</taxon>
        <taxon>Eutheria</taxon>
        <taxon>Euarchontoglires</taxon>
        <taxon>Glires</taxon>
        <taxon>Rodentia</taxon>
        <taxon>Sciuromorpha</taxon>
        <taxon>Sciuridae</taxon>
        <taxon>Sciurinae</taxon>
        <taxon>Sciurini</taxon>
        <taxon>Sciurus</taxon>
    </lineage>
</organism>
<dbReference type="InterPro" id="IPR011989">
    <property type="entry name" value="ARM-like"/>
</dbReference>
<gene>
    <name evidence="10" type="primary">SAAL1</name>
</gene>
<comment type="function">
    <text evidence="5">Plays a role in promoting the proliferation of synovial fibroblasts in response to pro-inflammatory stimuli.</text>
</comment>
<dbReference type="AlphaFoldDB" id="A0A8D2B205"/>
<sequence length="476" mass="53884">MDRNPSPPPPSREEEEDDEGAGGDCIGSTVYSKHWLFGVLSGLIQIVRPQNTKSSSDDEEQQMELDEEMENEICRVWDMSMDEDVALFLQEFNAPDIFMGVLARSKCPRLREICVGILGNMACFQEICVSISSDKNLGQVLLHCLYDSDPPTLLETSRLLLTCLSQTEVASVWVERIREHPAIYDSICFIMSSSTNVDLLVKVGEVVDKLFDLDEKLMLEWIRNGTAQPLDQLQEDSEEQPVFRIVPCVLEAAKQVRSENPEGLDVYMHILQLLTTVDDGIQAIVQCPDTGKDTWTLLFDLVCHEFCQSDDPPIILQEQKTMLASVFSVLSAIYASQADQEYLKKEKGKYYLPLIDSLIRVLQNMEHCQKKPENSIESSQEENKKSDATQDDFHLKILKDISCEFLSNIFQALTKETVAQGLKEGQLSKQKCFCAFQNLLPFYSPVVEDFIKILHEVDKALADDLEESFPTLKVQA</sequence>
<dbReference type="FunFam" id="1.25.10.10:FF:000298">
    <property type="entry name" value="Serum amyloid A like 1"/>
    <property type="match status" value="1"/>
</dbReference>
<proteinExistence type="inferred from homology"/>
<feature type="region of interest" description="Disordered" evidence="9">
    <location>
        <begin position="1"/>
        <end position="24"/>
    </location>
</feature>
<reference evidence="10" key="1">
    <citation type="submission" date="2025-08" db="UniProtKB">
        <authorList>
            <consortium name="Ensembl"/>
        </authorList>
    </citation>
    <scope>IDENTIFICATION</scope>
</reference>
<dbReference type="Ensembl" id="ENSSVLT00005006962.1">
    <property type="protein sequence ID" value="ENSSVLP00005006252.1"/>
    <property type="gene ID" value="ENSSVLG00005004983.1"/>
</dbReference>
<dbReference type="SUPFAM" id="SSF48371">
    <property type="entry name" value="ARM repeat"/>
    <property type="match status" value="1"/>
</dbReference>
<keyword evidence="2" id="KW-0597">Phosphoprotein</keyword>
<evidence type="ECO:0000256" key="4">
    <source>
        <dbReference type="ARBA" id="ARBA00038401"/>
    </source>
</evidence>
<reference evidence="10" key="2">
    <citation type="submission" date="2025-09" db="UniProtKB">
        <authorList>
            <consortium name="Ensembl"/>
        </authorList>
    </citation>
    <scope>IDENTIFICATION</scope>
</reference>
<evidence type="ECO:0000256" key="8">
    <source>
        <dbReference type="ARBA" id="ARBA00079140"/>
    </source>
</evidence>
<name>A0A8D2B205_SCIVU</name>
<evidence type="ECO:0000313" key="11">
    <source>
        <dbReference type="Proteomes" id="UP000694564"/>
    </source>
</evidence>
<dbReference type="PANTHER" id="PTHR23424">
    <property type="entry name" value="SERUM AMYLOID A"/>
    <property type="match status" value="1"/>
</dbReference>
<dbReference type="OrthoDB" id="2156856at2759"/>
<dbReference type="InterPro" id="IPR052464">
    <property type="entry name" value="Synovial_Prolif_Regulator"/>
</dbReference>
<dbReference type="Proteomes" id="UP000694564">
    <property type="component" value="Chromosome 11"/>
</dbReference>
<comment type="similarity">
    <text evidence="4">Belongs to the SAAL1 family.</text>
</comment>
<dbReference type="Gene3D" id="1.25.10.10">
    <property type="entry name" value="Leucine-rich Repeat Variant"/>
    <property type="match status" value="1"/>
</dbReference>
<protein>
    <recommendedName>
        <fullName evidence="7">Protein SAAL1</fullName>
    </recommendedName>
    <alternativeName>
        <fullName evidence="6">Protein saal1</fullName>
    </alternativeName>
    <alternativeName>
        <fullName evidence="8">Synoviocyte proliferation-associated in collagen-induced arthritis protein 1</fullName>
    </alternativeName>
</protein>
<dbReference type="GeneTree" id="ENSGT00390000004737"/>
<evidence type="ECO:0000256" key="5">
    <source>
        <dbReference type="ARBA" id="ARBA00057763"/>
    </source>
</evidence>
<evidence type="ECO:0000256" key="9">
    <source>
        <dbReference type="SAM" id="MobiDB-lite"/>
    </source>
</evidence>
<keyword evidence="11" id="KW-1185">Reference proteome</keyword>
<dbReference type="InterPro" id="IPR016024">
    <property type="entry name" value="ARM-type_fold"/>
</dbReference>
<dbReference type="GO" id="GO:0005654">
    <property type="term" value="C:nucleoplasm"/>
    <property type="evidence" value="ECO:0007669"/>
    <property type="project" value="Ensembl"/>
</dbReference>
<evidence type="ECO:0000256" key="1">
    <source>
        <dbReference type="ARBA" id="ARBA00004123"/>
    </source>
</evidence>
<comment type="subcellular location">
    <subcellularLocation>
        <location evidence="1">Nucleus</location>
    </subcellularLocation>
</comment>
<accession>A0A8D2B205</accession>
<evidence type="ECO:0000256" key="2">
    <source>
        <dbReference type="ARBA" id="ARBA00022553"/>
    </source>
</evidence>
<evidence type="ECO:0000256" key="3">
    <source>
        <dbReference type="ARBA" id="ARBA00023242"/>
    </source>
</evidence>
<evidence type="ECO:0000256" key="6">
    <source>
        <dbReference type="ARBA" id="ARBA00069038"/>
    </source>
</evidence>
<feature type="compositionally biased region" description="Pro residues" evidence="9">
    <location>
        <begin position="1"/>
        <end position="10"/>
    </location>
</feature>
<dbReference type="PANTHER" id="PTHR23424:SF23">
    <property type="entry name" value="PROTEIN SAAL1"/>
    <property type="match status" value="1"/>
</dbReference>